<name>A0AAV0XAB6_9HEMI</name>
<dbReference type="Proteomes" id="UP001160148">
    <property type="component" value="Unassembled WGS sequence"/>
</dbReference>
<protein>
    <recommendedName>
        <fullName evidence="6">MADF domain-containing protein</fullName>
    </recommendedName>
</protein>
<evidence type="ECO:0000313" key="5">
    <source>
        <dbReference type="Proteomes" id="UP001160148"/>
    </source>
</evidence>
<dbReference type="GO" id="GO:0005667">
    <property type="term" value="C:transcription regulator complex"/>
    <property type="evidence" value="ECO:0007669"/>
    <property type="project" value="TreeGrafter"/>
</dbReference>
<dbReference type="GO" id="GO:0006357">
    <property type="term" value="P:regulation of transcription by RNA polymerase II"/>
    <property type="evidence" value="ECO:0007669"/>
    <property type="project" value="TreeGrafter"/>
</dbReference>
<dbReference type="PROSITE" id="PS51031">
    <property type="entry name" value="BESS"/>
    <property type="match status" value="1"/>
</dbReference>
<gene>
    <name evidence="4" type="ORF">MEUPH1_LOCUS19586</name>
</gene>
<comment type="caution">
    <text evidence="4">The sequence shown here is derived from an EMBL/GenBank/DDBJ whole genome shotgun (WGS) entry which is preliminary data.</text>
</comment>
<comment type="subcellular location">
    <subcellularLocation>
        <location evidence="1">Nucleus</location>
    </subcellularLocation>
</comment>
<accession>A0AAV0XAB6</accession>
<sequence>MFDVDKFIKCIHNNNAIWETSSKQYMDKNMKTQSWVNVGQAVYEDWDELSTTEKDERVKYLKNRWRHIRDGYCKFLNHGKKGKSPKKKKFAYSKSLTFLQQVLIKRKTSINIENRGNKSNEDNVSISENEIENTEEPLLTPMASTSNAACSSLKYTTAEKKRTYLNPFKTALLECFADSLSNEHDIDPDKAFLLSILPDYKSLDRAKKLDFRQYILDFFKNQNSFTQ</sequence>
<evidence type="ECO:0008006" key="6">
    <source>
        <dbReference type="Google" id="ProtNLM"/>
    </source>
</evidence>
<keyword evidence="5" id="KW-1185">Reference proteome</keyword>
<evidence type="ECO:0000259" key="2">
    <source>
        <dbReference type="PROSITE" id="PS51029"/>
    </source>
</evidence>
<evidence type="ECO:0000313" key="4">
    <source>
        <dbReference type="EMBL" id="CAI6364798.1"/>
    </source>
</evidence>
<dbReference type="AlphaFoldDB" id="A0AAV0XAB6"/>
<organism evidence="4 5">
    <name type="scientific">Macrosiphum euphorbiae</name>
    <name type="common">potato aphid</name>
    <dbReference type="NCBI Taxonomy" id="13131"/>
    <lineage>
        <taxon>Eukaryota</taxon>
        <taxon>Metazoa</taxon>
        <taxon>Ecdysozoa</taxon>
        <taxon>Arthropoda</taxon>
        <taxon>Hexapoda</taxon>
        <taxon>Insecta</taxon>
        <taxon>Pterygota</taxon>
        <taxon>Neoptera</taxon>
        <taxon>Paraneoptera</taxon>
        <taxon>Hemiptera</taxon>
        <taxon>Sternorrhyncha</taxon>
        <taxon>Aphidomorpha</taxon>
        <taxon>Aphidoidea</taxon>
        <taxon>Aphididae</taxon>
        <taxon>Macrosiphini</taxon>
        <taxon>Macrosiphum</taxon>
    </lineage>
</organism>
<proteinExistence type="predicted"/>
<dbReference type="SMART" id="SM00595">
    <property type="entry name" value="MADF"/>
    <property type="match status" value="1"/>
</dbReference>
<dbReference type="GO" id="GO:0003677">
    <property type="term" value="F:DNA binding"/>
    <property type="evidence" value="ECO:0007669"/>
    <property type="project" value="InterPro"/>
</dbReference>
<dbReference type="GO" id="GO:0005634">
    <property type="term" value="C:nucleus"/>
    <property type="evidence" value="ECO:0007669"/>
    <property type="project" value="UniProtKB-SubCell"/>
</dbReference>
<keyword evidence="1" id="KW-0539">Nucleus</keyword>
<dbReference type="PANTHER" id="PTHR12243">
    <property type="entry name" value="MADF DOMAIN TRANSCRIPTION FACTOR"/>
    <property type="match status" value="1"/>
</dbReference>
<dbReference type="Pfam" id="PF02944">
    <property type="entry name" value="BESS"/>
    <property type="match status" value="1"/>
</dbReference>
<reference evidence="4 5" key="1">
    <citation type="submission" date="2023-01" db="EMBL/GenBank/DDBJ databases">
        <authorList>
            <person name="Whitehead M."/>
        </authorList>
    </citation>
    <scope>NUCLEOTIDE SEQUENCE [LARGE SCALE GENOMIC DNA]</scope>
</reference>
<dbReference type="Pfam" id="PF10545">
    <property type="entry name" value="MADF_DNA_bdg"/>
    <property type="match status" value="1"/>
</dbReference>
<feature type="domain" description="MADF" evidence="2">
    <location>
        <begin position="6"/>
        <end position="104"/>
    </location>
</feature>
<dbReference type="PANTHER" id="PTHR12243:SF64">
    <property type="entry name" value="DORSAL INTERACTING PROTEIN 3-RELATED"/>
    <property type="match status" value="1"/>
</dbReference>
<dbReference type="PROSITE" id="PS51029">
    <property type="entry name" value="MADF"/>
    <property type="match status" value="1"/>
</dbReference>
<evidence type="ECO:0000256" key="1">
    <source>
        <dbReference type="PROSITE-ProRule" id="PRU00371"/>
    </source>
</evidence>
<dbReference type="InterPro" id="IPR004210">
    <property type="entry name" value="BESS_motif"/>
</dbReference>
<feature type="domain" description="BESS" evidence="3">
    <location>
        <begin position="186"/>
        <end position="225"/>
    </location>
</feature>
<dbReference type="EMBL" id="CARXXK010000004">
    <property type="protein sequence ID" value="CAI6364798.1"/>
    <property type="molecule type" value="Genomic_DNA"/>
</dbReference>
<dbReference type="InterPro" id="IPR039353">
    <property type="entry name" value="TF_Adf1"/>
</dbReference>
<dbReference type="InterPro" id="IPR006578">
    <property type="entry name" value="MADF-dom"/>
</dbReference>
<evidence type="ECO:0000259" key="3">
    <source>
        <dbReference type="PROSITE" id="PS51031"/>
    </source>
</evidence>